<dbReference type="Gene3D" id="2.40.170.20">
    <property type="entry name" value="TonB-dependent receptor, beta-barrel domain"/>
    <property type="match status" value="1"/>
</dbReference>
<comment type="subcellular location">
    <subcellularLocation>
        <location evidence="1 4">Cell outer membrane</location>
    </subcellularLocation>
</comment>
<evidence type="ECO:0000259" key="6">
    <source>
        <dbReference type="Pfam" id="PF00593"/>
    </source>
</evidence>
<evidence type="ECO:0000256" key="2">
    <source>
        <dbReference type="ARBA" id="ARBA00023136"/>
    </source>
</evidence>
<keyword evidence="8" id="KW-0675">Receptor</keyword>
<dbReference type="RefSeq" id="WP_033092781.1">
    <property type="nucleotide sequence ID" value="NZ_JQED01000007.1"/>
</dbReference>
<evidence type="ECO:0000256" key="4">
    <source>
        <dbReference type="RuleBase" id="RU003357"/>
    </source>
</evidence>
<evidence type="ECO:0000256" key="5">
    <source>
        <dbReference type="SAM" id="SignalP"/>
    </source>
</evidence>
<feature type="domain" description="TonB-dependent receptor-like beta-barrel" evidence="6">
    <location>
        <begin position="475"/>
        <end position="974"/>
    </location>
</feature>
<keyword evidence="5" id="KW-0732">Signal</keyword>
<dbReference type="Gene3D" id="2.170.130.10">
    <property type="entry name" value="TonB-dependent receptor, plug domain"/>
    <property type="match status" value="1"/>
</dbReference>
<dbReference type="InterPro" id="IPR010104">
    <property type="entry name" value="TonB_rcpt_bac"/>
</dbReference>
<evidence type="ECO:0000313" key="8">
    <source>
        <dbReference type="EMBL" id="KGJ94048.1"/>
    </source>
</evidence>
<reference evidence="8 9" key="1">
    <citation type="submission" date="2014-08" db="EMBL/GenBank/DDBJ databases">
        <title>Genomic and Phenotypic Diversity of Colwellia psychrerythraea strains from Disparate Marine Basins.</title>
        <authorList>
            <person name="Techtmann S.M."/>
            <person name="Stelling S.C."/>
            <person name="Utturkar S.M."/>
            <person name="Alshibli N."/>
            <person name="Harris A."/>
            <person name="Brown S.D."/>
            <person name="Hazen T.C."/>
        </authorList>
    </citation>
    <scope>NUCLEOTIDE SEQUENCE [LARGE SCALE GENOMIC DNA]</scope>
    <source>
        <strain evidence="8 9">ND2E</strain>
    </source>
</reference>
<dbReference type="InterPro" id="IPR000531">
    <property type="entry name" value="Beta-barrel_TonB"/>
</dbReference>
<keyword evidence="4" id="KW-0798">TonB box</keyword>
<dbReference type="PROSITE" id="PS51257">
    <property type="entry name" value="PROKAR_LIPOPROTEIN"/>
    <property type="match status" value="1"/>
</dbReference>
<dbReference type="InterPro" id="IPR037066">
    <property type="entry name" value="Plug_dom_sf"/>
</dbReference>
<dbReference type="InterPro" id="IPR036942">
    <property type="entry name" value="Beta-barrel_TonB_sf"/>
</dbReference>
<accession>A0A099KWL8</accession>
<dbReference type="AlphaFoldDB" id="A0A099KWL8"/>
<protein>
    <submittedName>
        <fullName evidence="8">TonB-dependent receptor</fullName>
    </submittedName>
</protein>
<gene>
    <name evidence="8" type="ORF">ND2E_1981</name>
</gene>
<feature type="signal peptide" evidence="5">
    <location>
        <begin position="1"/>
        <end position="27"/>
    </location>
</feature>
<dbReference type="SUPFAM" id="SSF56935">
    <property type="entry name" value="Porins"/>
    <property type="match status" value="1"/>
</dbReference>
<keyword evidence="3" id="KW-0998">Cell outer membrane</keyword>
<feature type="chain" id="PRO_5001949434" evidence="5">
    <location>
        <begin position="28"/>
        <end position="1007"/>
    </location>
</feature>
<dbReference type="Pfam" id="PF07715">
    <property type="entry name" value="Plug"/>
    <property type="match status" value="1"/>
</dbReference>
<dbReference type="PATRIC" id="fig|28229.4.peg.1004"/>
<organism evidence="8 9">
    <name type="scientific">Colwellia psychrerythraea</name>
    <name type="common">Vibrio psychroerythus</name>
    <dbReference type="NCBI Taxonomy" id="28229"/>
    <lineage>
        <taxon>Bacteria</taxon>
        <taxon>Pseudomonadati</taxon>
        <taxon>Pseudomonadota</taxon>
        <taxon>Gammaproteobacteria</taxon>
        <taxon>Alteromonadales</taxon>
        <taxon>Colwelliaceae</taxon>
        <taxon>Colwellia</taxon>
    </lineage>
</organism>
<comment type="similarity">
    <text evidence="4">Belongs to the TonB-dependent receptor family.</text>
</comment>
<dbReference type="InterPro" id="IPR012910">
    <property type="entry name" value="Plug_dom"/>
</dbReference>
<keyword evidence="2 4" id="KW-0472">Membrane</keyword>
<dbReference type="PANTHER" id="PTHR40980:SF3">
    <property type="entry name" value="TONB-DEPENDENT RECEPTOR-LIKE BETA-BARREL DOMAIN-CONTAINING PROTEIN"/>
    <property type="match status" value="1"/>
</dbReference>
<comment type="caution">
    <text evidence="8">The sequence shown here is derived from an EMBL/GenBank/DDBJ whole genome shotgun (WGS) entry which is preliminary data.</text>
</comment>
<dbReference type="NCBIfam" id="TIGR01782">
    <property type="entry name" value="TonB-Xanth-Caul"/>
    <property type="match status" value="1"/>
</dbReference>
<dbReference type="Proteomes" id="UP000029843">
    <property type="component" value="Unassembled WGS sequence"/>
</dbReference>
<name>A0A099KWL8_COLPS</name>
<proteinExistence type="inferred from homology"/>
<evidence type="ECO:0000313" key="9">
    <source>
        <dbReference type="Proteomes" id="UP000029843"/>
    </source>
</evidence>
<sequence length="1007" mass="110675" precursor="true">MRKFKPSQLYIALLSCGFMVSSGGLYAQEAVKATAEAENVAAKKSEEQEVDAIEVIEVTGFRRSLIKSINQKRFADTVSEQITADDLGALPDVSMADALTRLPGISAVRTGGQAAEINIRGMSGGFVSTTLNGREQVSTSGQRSVEFDQYPSELISQASVFKSPKVSLIEGGVAGTVELKTASPLKNEDKHSFNVNARGMYNDLASDVPDATSTGHRFSVSYQGKFADDTVGIALGYARLFQPSATTQFVGLNYSKLRDVDGLADDTNGPSKEEGIHLAKEYVGEGFELQHKGGEETRDGFVATLEWQPVDNFSLKFDSFYSKFDSEEFARGYRVKFDGSQAAIGNATIIDNSVIGGTFNRTSNSSTRVEIVNDDNSDSDEVQSFGINADWQITDNFNMAVDLSYSSATSDFRNGLIWSLVADDANAAQPEFDNNVSINYLLNGLDLPDVSLNQADALTDLNRVMVTKYGIYPYVNSDEVIAARVDFQYSLDSDYISSVEFGARYSEREYSSDRSVYEFGSDSGFNSKEKPLNITADMATVVDWKGDFSSFPSYLALDQNKVLNAWFPQGIPQPVQTWGGSASGVINGDPLGKDSAWTMKESGQVFEDIFAAYIMANIDVEIGDIPVTGNFGVRIVRTKQASTSLQDVGEKTVKDAYGQDALDENGDVIVQANAELGAQFITDDAGLINQKYAPGIIENTYTDYLPQMNLNFHITPNDQIRFAAAKVMSRPNIDRLASNSSVNINKVTTDSGTYAEISGNAKNSPHLKPFYANQYDISYERYFTESDGSFIFALFYKDIESAGIVTQTISEYDFAGNGLIVPDEYIDPLSGVPLEIRNGNFETAFNDDKGGYIKGLEVSYTQVFSFLPDFWSGLGLSTSYSHTKSEIQQISQLGQQDLPITLPGLSENVLQTTLFWGYEGFETRISARYRDEFVSEQVAVEAQTVNYDDELVIDYQASYQFNDNLGVVFQVNNVTDEPTKSYFGVQSQTGTIQYFGRQFFLGMTYTL</sequence>
<evidence type="ECO:0000259" key="7">
    <source>
        <dbReference type="Pfam" id="PF07715"/>
    </source>
</evidence>
<dbReference type="PANTHER" id="PTHR40980">
    <property type="entry name" value="PLUG DOMAIN-CONTAINING PROTEIN"/>
    <property type="match status" value="1"/>
</dbReference>
<dbReference type="OrthoDB" id="8727862at2"/>
<evidence type="ECO:0000256" key="1">
    <source>
        <dbReference type="ARBA" id="ARBA00004442"/>
    </source>
</evidence>
<dbReference type="Pfam" id="PF00593">
    <property type="entry name" value="TonB_dep_Rec_b-barrel"/>
    <property type="match status" value="1"/>
</dbReference>
<evidence type="ECO:0000256" key="3">
    <source>
        <dbReference type="ARBA" id="ARBA00023237"/>
    </source>
</evidence>
<dbReference type="EMBL" id="JQED01000007">
    <property type="protein sequence ID" value="KGJ94048.1"/>
    <property type="molecule type" value="Genomic_DNA"/>
</dbReference>
<feature type="domain" description="TonB-dependent receptor plug" evidence="7">
    <location>
        <begin position="79"/>
        <end position="175"/>
    </location>
</feature>
<dbReference type="GO" id="GO:0009279">
    <property type="term" value="C:cell outer membrane"/>
    <property type="evidence" value="ECO:0007669"/>
    <property type="project" value="UniProtKB-SubCell"/>
</dbReference>